<dbReference type="AlphaFoldDB" id="A0A0E9TDS0"/>
<protein>
    <submittedName>
        <fullName evidence="1">Uncharacterized protein</fullName>
    </submittedName>
</protein>
<accession>A0A0E9TDS0</accession>
<sequence>MQSLIRSRTLVLTKAEICTQFVYIWVRFYPN</sequence>
<dbReference type="EMBL" id="GBXM01056758">
    <property type="protein sequence ID" value="JAH51819.1"/>
    <property type="molecule type" value="Transcribed_RNA"/>
</dbReference>
<name>A0A0E9TDS0_ANGAN</name>
<proteinExistence type="predicted"/>
<reference evidence="1" key="2">
    <citation type="journal article" date="2015" name="Fish Shellfish Immunol.">
        <title>Early steps in the European eel (Anguilla anguilla)-Vibrio vulnificus interaction in the gills: Role of the RtxA13 toxin.</title>
        <authorList>
            <person name="Callol A."/>
            <person name="Pajuelo D."/>
            <person name="Ebbesson L."/>
            <person name="Teles M."/>
            <person name="MacKenzie S."/>
            <person name="Amaro C."/>
        </authorList>
    </citation>
    <scope>NUCLEOTIDE SEQUENCE</scope>
</reference>
<reference evidence="1" key="1">
    <citation type="submission" date="2014-11" db="EMBL/GenBank/DDBJ databases">
        <authorList>
            <person name="Amaro Gonzalez C."/>
        </authorList>
    </citation>
    <scope>NUCLEOTIDE SEQUENCE</scope>
</reference>
<evidence type="ECO:0000313" key="1">
    <source>
        <dbReference type="EMBL" id="JAH51819.1"/>
    </source>
</evidence>
<organism evidence="1">
    <name type="scientific">Anguilla anguilla</name>
    <name type="common">European freshwater eel</name>
    <name type="synonym">Muraena anguilla</name>
    <dbReference type="NCBI Taxonomy" id="7936"/>
    <lineage>
        <taxon>Eukaryota</taxon>
        <taxon>Metazoa</taxon>
        <taxon>Chordata</taxon>
        <taxon>Craniata</taxon>
        <taxon>Vertebrata</taxon>
        <taxon>Euteleostomi</taxon>
        <taxon>Actinopterygii</taxon>
        <taxon>Neopterygii</taxon>
        <taxon>Teleostei</taxon>
        <taxon>Anguilliformes</taxon>
        <taxon>Anguillidae</taxon>
        <taxon>Anguilla</taxon>
    </lineage>
</organism>